<feature type="non-terminal residue" evidence="10">
    <location>
        <position position="1"/>
    </location>
</feature>
<sequence length="419" mass="48018">KPMVVARDSNEYTADYQEEEIEEPKSQLQFAIQDYQSLQEQINVLKYNITTNQNEDYQTSVVQNTAVHQKISPSTNTLSNMKTAKQIMPPTAVAERYSFGQVPIPKQQYSQQQVTQPYYTQPGTYMQHQYQTQSQQQQPNPYQQPQQIIQPVQQQQKPSQPTQRKTVEVQGQKYMIFQQLGSGGTATVFKAMRNDGNVFAMKIVNLNFETENDQLTGEQAIRDEIAILEKTKGKNITMDLIAYEFKEDKAYIVLELGEIDLKSFIRQTPFLSEHRVCSILEDMCICIQTLHEMNFIHNDLKPQNFMFSKGRIKLIDFGISKLMKENDTMIIQSALVGTPKYMSPEAVAASTTTGNAKVHRASDVWSIGVIAYEMINGCSPFDELMKGKNAMTFLLMLRDGKYNINWNIRCSEKFKALLQ</sequence>
<evidence type="ECO:0000256" key="8">
    <source>
        <dbReference type="SAM" id="MobiDB-lite"/>
    </source>
</evidence>
<evidence type="ECO:0000256" key="1">
    <source>
        <dbReference type="ARBA" id="ARBA00022527"/>
    </source>
</evidence>
<protein>
    <submittedName>
        <fullName evidence="10">Kinase, TTK</fullName>
    </submittedName>
</protein>
<dbReference type="Gene3D" id="3.30.200.20">
    <property type="entry name" value="Phosphorylase Kinase, domain 1"/>
    <property type="match status" value="1"/>
</dbReference>
<proteinExistence type="inferred from homology"/>
<evidence type="ECO:0000256" key="5">
    <source>
        <dbReference type="ARBA" id="ARBA00022840"/>
    </source>
</evidence>
<accession>A0A146K5J9</accession>
<dbReference type="GO" id="GO:0005524">
    <property type="term" value="F:ATP binding"/>
    <property type="evidence" value="ECO:0007669"/>
    <property type="project" value="UniProtKB-UniRule"/>
</dbReference>
<dbReference type="GO" id="GO:0004712">
    <property type="term" value="F:protein serine/threonine/tyrosine kinase activity"/>
    <property type="evidence" value="ECO:0007669"/>
    <property type="project" value="TreeGrafter"/>
</dbReference>
<dbReference type="AlphaFoldDB" id="A0A146K5J9"/>
<dbReference type="PROSITE" id="PS00108">
    <property type="entry name" value="PROTEIN_KINASE_ST"/>
    <property type="match status" value="1"/>
</dbReference>
<gene>
    <name evidence="10" type="ORF">TPC1_16646</name>
</gene>
<name>A0A146K5J9_9EUKA</name>
<feature type="non-terminal residue" evidence="10">
    <location>
        <position position="419"/>
    </location>
</feature>
<keyword evidence="4 10" id="KW-0418">Kinase</keyword>
<dbReference type="GO" id="GO:0004674">
    <property type="term" value="F:protein serine/threonine kinase activity"/>
    <property type="evidence" value="ECO:0007669"/>
    <property type="project" value="UniProtKB-KW"/>
</dbReference>
<evidence type="ECO:0000256" key="6">
    <source>
        <dbReference type="PROSITE-ProRule" id="PRU10141"/>
    </source>
</evidence>
<dbReference type="PROSITE" id="PS00107">
    <property type="entry name" value="PROTEIN_KINASE_ATP"/>
    <property type="match status" value="1"/>
</dbReference>
<evidence type="ECO:0000256" key="7">
    <source>
        <dbReference type="RuleBase" id="RU000304"/>
    </source>
</evidence>
<dbReference type="SMART" id="SM00220">
    <property type="entry name" value="S_TKc"/>
    <property type="match status" value="1"/>
</dbReference>
<dbReference type="GO" id="GO:0007094">
    <property type="term" value="P:mitotic spindle assembly checkpoint signaling"/>
    <property type="evidence" value="ECO:0007669"/>
    <property type="project" value="TreeGrafter"/>
</dbReference>
<feature type="binding site" evidence="6">
    <location>
        <position position="202"/>
    </location>
    <ligand>
        <name>ATP</name>
        <dbReference type="ChEBI" id="CHEBI:30616"/>
    </ligand>
</feature>
<dbReference type="GO" id="GO:0034501">
    <property type="term" value="P:protein localization to kinetochore"/>
    <property type="evidence" value="ECO:0007669"/>
    <property type="project" value="TreeGrafter"/>
</dbReference>
<dbReference type="InterPro" id="IPR011009">
    <property type="entry name" value="Kinase-like_dom_sf"/>
</dbReference>
<evidence type="ECO:0000256" key="2">
    <source>
        <dbReference type="ARBA" id="ARBA00022679"/>
    </source>
</evidence>
<evidence type="ECO:0000313" key="10">
    <source>
        <dbReference type="EMBL" id="JAP91668.1"/>
    </source>
</evidence>
<keyword evidence="3 6" id="KW-0547">Nucleotide-binding</keyword>
<dbReference type="GO" id="GO:0000776">
    <property type="term" value="C:kinetochore"/>
    <property type="evidence" value="ECO:0007669"/>
    <property type="project" value="TreeGrafter"/>
</dbReference>
<evidence type="ECO:0000256" key="4">
    <source>
        <dbReference type="ARBA" id="ARBA00022777"/>
    </source>
</evidence>
<dbReference type="InterPro" id="IPR000719">
    <property type="entry name" value="Prot_kinase_dom"/>
</dbReference>
<evidence type="ECO:0000259" key="9">
    <source>
        <dbReference type="PROSITE" id="PS50011"/>
    </source>
</evidence>
<dbReference type="GO" id="GO:0007059">
    <property type="term" value="P:chromosome segregation"/>
    <property type="evidence" value="ECO:0007669"/>
    <property type="project" value="TreeGrafter"/>
</dbReference>
<dbReference type="GO" id="GO:0005634">
    <property type="term" value="C:nucleus"/>
    <property type="evidence" value="ECO:0007669"/>
    <property type="project" value="TreeGrafter"/>
</dbReference>
<keyword evidence="2" id="KW-0808">Transferase</keyword>
<feature type="compositionally biased region" description="Low complexity" evidence="8">
    <location>
        <begin position="127"/>
        <end position="163"/>
    </location>
</feature>
<dbReference type="GO" id="GO:0033316">
    <property type="term" value="P:meiotic spindle assembly checkpoint signaling"/>
    <property type="evidence" value="ECO:0007669"/>
    <property type="project" value="TreeGrafter"/>
</dbReference>
<keyword evidence="5 6" id="KW-0067">ATP-binding</keyword>
<keyword evidence="1 7" id="KW-0723">Serine/threonine-protein kinase</keyword>
<organism evidence="10">
    <name type="scientific">Trepomonas sp. PC1</name>
    <dbReference type="NCBI Taxonomy" id="1076344"/>
    <lineage>
        <taxon>Eukaryota</taxon>
        <taxon>Metamonada</taxon>
        <taxon>Diplomonadida</taxon>
        <taxon>Hexamitidae</taxon>
        <taxon>Hexamitinae</taxon>
        <taxon>Trepomonas</taxon>
    </lineage>
</organism>
<dbReference type="Gene3D" id="1.10.510.10">
    <property type="entry name" value="Transferase(Phosphotransferase) domain 1"/>
    <property type="match status" value="1"/>
</dbReference>
<dbReference type="EMBL" id="GDID01004938">
    <property type="protein sequence ID" value="JAP91668.1"/>
    <property type="molecule type" value="Transcribed_RNA"/>
</dbReference>
<dbReference type="PROSITE" id="PS50011">
    <property type="entry name" value="PROTEIN_KINASE_DOM"/>
    <property type="match status" value="1"/>
</dbReference>
<reference evidence="10" key="1">
    <citation type="submission" date="2015-07" db="EMBL/GenBank/DDBJ databases">
        <title>Adaptation to a free-living lifestyle via gene acquisitions in the diplomonad Trepomonas sp. PC1.</title>
        <authorList>
            <person name="Xu F."/>
            <person name="Jerlstrom-Hultqvist J."/>
            <person name="Kolisko M."/>
            <person name="Simpson A.G.B."/>
            <person name="Roger A.J."/>
            <person name="Svard S.G."/>
            <person name="Andersson J.O."/>
        </authorList>
    </citation>
    <scope>NUCLEOTIDE SEQUENCE</scope>
    <source>
        <strain evidence="10">PC1</strain>
    </source>
</reference>
<evidence type="ECO:0000256" key="3">
    <source>
        <dbReference type="ARBA" id="ARBA00022741"/>
    </source>
</evidence>
<dbReference type="InterPro" id="IPR017441">
    <property type="entry name" value="Protein_kinase_ATP_BS"/>
</dbReference>
<feature type="region of interest" description="Disordered" evidence="8">
    <location>
        <begin position="127"/>
        <end position="167"/>
    </location>
</feature>
<dbReference type="PANTHER" id="PTHR22974">
    <property type="entry name" value="MIXED LINEAGE PROTEIN KINASE"/>
    <property type="match status" value="1"/>
</dbReference>
<dbReference type="InterPro" id="IPR008271">
    <property type="entry name" value="Ser/Thr_kinase_AS"/>
</dbReference>
<comment type="similarity">
    <text evidence="7">Belongs to the protein kinase superfamily.</text>
</comment>
<dbReference type="PANTHER" id="PTHR22974:SF21">
    <property type="entry name" value="DUAL SPECIFICITY PROTEIN KINASE TTK"/>
    <property type="match status" value="1"/>
</dbReference>
<feature type="domain" description="Protein kinase" evidence="9">
    <location>
        <begin position="174"/>
        <end position="419"/>
    </location>
</feature>
<dbReference type="Pfam" id="PF00069">
    <property type="entry name" value="Pkinase"/>
    <property type="match status" value="1"/>
</dbReference>
<dbReference type="SUPFAM" id="SSF56112">
    <property type="entry name" value="Protein kinase-like (PK-like)"/>
    <property type="match status" value="1"/>
</dbReference>